<dbReference type="PROSITE" id="PS50262">
    <property type="entry name" value="G_PROTEIN_RECEP_F1_2"/>
    <property type="match status" value="1"/>
</dbReference>
<evidence type="ECO:0000256" key="2">
    <source>
        <dbReference type="ARBA" id="ARBA00022475"/>
    </source>
</evidence>
<feature type="transmembrane region" description="Helical" evidence="11">
    <location>
        <begin position="206"/>
        <end position="224"/>
    </location>
</feature>
<accession>A0A3M6THN6</accession>
<dbReference type="Pfam" id="PF00001">
    <property type="entry name" value="7tm_1"/>
    <property type="match status" value="1"/>
</dbReference>
<dbReference type="PANTHER" id="PTHR24246">
    <property type="entry name" value="OLFACTORY RECEPTOR AND ADENOSINE RECEPTOR"/>
    <property type="match status" value="1"/>
</dbReference>
<keyword evidence="9 10" id="KW-0807">Transducer</keyword>
<evidence type="ECO:0000259" key="12">
    <source>
        <dbReference type="PROSITE" id="PS50262"/>
    </source>
</evidence>
<keyword evidence="5 10" id="KW-0297">G-protein coupled receptor</keyword>
<keyword evidence="3 10" id="KW-0812">Transmembrane</keyword>
<evidence type="ECO:0000313" key="13">
    <source>
        <dbReference type="EMBL" id="RMX40905.1"/>
    </source>
</evidence>
<dbReference type="OrthoDB" id="5962705at2759"/>
<feature type="domain" description="G-protein coupled receptors family 1 profile" evidence="12">
    <location>
        <begin position="66"/>
        <end position="306"/>
    </location>
</feature>
<evidence type="ECO:0000256" key="5">
    <source>
        <dbReference type="ARBA" id="ARBA00023040"/>
    </source>
</evidence>
<dbReference type="InterPro" id="IPR017452">
    <property type="entry name" value="GPCR_Rhodpsn_7TM"/>
</dbReference>
<dbReference type="PROSITE" id="PS00237">
    <property type="entry name" value="G_PROTEIN_RECEP_F1_1"/>
    <property type="match status" value="1"/>
</dbReference>
<dbReference type="GO" id="GO:0005886">
    <property type="term" value="C:plasma membrane"/>
    <property type="evidence" value="ECO:0007669"/>
    <property type="project" value="UniProtKB-SubCell"/>
</dbReference>
<evidence type="ECO:0000256" key="3">
    <source>
        <dbReference type="ARBA" id="ARBA00022692"/>
    </source>
</evidence>
<dbReference type="AlphaFoldDB" id="A0A3M6THN6"/>
<comment type="caution">
    <text evidence="13">The sequence shown here is derived from an EMBL/GenBank/DDBJ whole genome shotgun (WGS) entry which is preliminary data.</text>
</comment>
<evidence type="ECO:0000256" key="1">
    <source>
        <dbReference type="ARBA" id="ARBA00004651"/>
    </source>
</evidence>
<organism evidence="13 14">
    <name type="scientific">Pocillopora damicornis</name>
    <name type="common">Cauliflower coral</name>
    <name type="synonym">Millepora damicornis</name>
    <dbReference type="NCBI Taxonomy" id="46731"/>
    <lineage>
        <taxon>Eukaryota</taxon>
        <taxon>Metazoa</taxon>
        <taxon>Cnidaria</taxon>
        <taxon>Anthozoa</taxon>
        <taxon>Hexacorallia</taxon>
        <taxon>Scleractinia</taxon>
        <taxon>Astrocoeniina</taxon>
        <taxon>Pocilloporidae</taxon>
        <taxon>Pocillopora</taxon>
    </lineage>
</organism>
<dbReference type="GO" id="GO:0004930">
    <property type="term" value="F:G protein-coupled receptor activity"/>
    <property type="evidence" value="ECO:0007669"/>
    <property type="project" value="UniProtKB-KW"/>
</dbReference>
<dbReference type="InterPro" id="IPR000276">
    <property type="entry name" value="GPCR_Rhodpsn"/>
</dbReference>
<dbReference type="Gene3D" id="1.20.1070.10">
    <property type="entry name" value="Rhodopsin 7-helix transmembrane proteins"/>
    <property type="match status" value="1"/>
</dbReference>
<feature type="transmembrane region" description="Helical" evidence="11">
    <location>
        <begin position="123"/>
        <end position="148"/>
    </location>
</feature>
<dbReference type="SUPFAM" id="SSF81321">
    <property type="entry name" value="Family A G protein-coupled receptor-like"/>
    <property type="match status" value="1"/>
</dbReference>
<keyword evidence="2" id="KW-1003">Cell membrane</keyword>
<evidence type="ECO:0000256" key="8">
    <source>
        <dbReference type="ARBA" id="ARBA00023180"/>
    </source>
</evidence>
<dbReference type="EMBL" id="RCHS01003561">
    <property type="protein sequence ID" value="RMX40905.1"/>
    <property type="molecule type" value="Genomic_DNA"/>
</dbReference>
<keyword evidence="14" id="KW-1185">Reference proteome</keyword>
<keyword evidence="8" id="KW-0325">Glycoprotein</keyword>
<feature type="transmembrane region" description="Helical" evidence="11">
    <location>
        <begin position="260"/>
        <end position="282"/>
    </location>
</feature>
<keyword evidence="7 10" id="KW-0675">Receptor</keyword>
<evidence type="ECO:0000256" key="7">
    <source>
        <dbReference type="ARBA" id="ARBA00023170"/>
    </source>
</evidence>
<evidence type="ECO:0000256" key="11">
    <source>
        <dbReference type="SAM" id="Phobius"/>
    </source>
</evidence>
<feature type="transmembrane region" description="Helical" evidence="11">
    <location>
        <begin position="49"/>
        <end position="74"/>
    </location>
</feature>
<dbReference type="OMA" id="RYWAICH"/>
<evidence type="ECO:0000256" key="9">
    <source>
        <dbReference type="ARBA" id="ARBA00023224"/>
    </source>
</evidence>
<name>A0A3M6THN6_POCDA</name>
<evidence type="ECO:0000256" key="4">
    <source>
        <dbReference type="ARBA" id="ARBA00022989"/>
    </source>
</evidence>
<dbReference type="PRINTS" id="PR00237">
    <property type="entry name" value="GPCRRHODOPSN"/>
</dbReference>
<evidence type="ECO:0000256" key="10">
    <source>
        <dbReference type="RuleBase" id="RU000688"/>
    </source>
</evidence>
<feature type="transmembrane region" description="Helical" evidence="11">
    <location>
        <begin position="288"/>
        <end position="308"/>
    </location>
</feature>
<keyword evidence="4 11" id="KW-1133">Transmembrane helix</keyword>
<proteinExistence type="inferred from homology"/>
<feature type="transmembrane region" description="Helical" evidence="11">
    <location>
        <begin position="169"/>
        <end position="186"/>
    </location>
</feature>
<dbReference type="STRING" id="46731.A0A3M6THN6"/>
<keyword evidence="6 11" id="KW-0472">Membrane</keyword>
<dbReference type="Proteomes" id="UP000275408">
    <property type="component" value="Unassembled WGS sequence"/>
</dbReference>
<comment type="similarity">
    <text evidence="10">Belongs to the G-protein coupled receptor 1 family.</text>
</comment>
<dbReference type="PANTHER" id="PTHR24246:SF27">
    <property type="entry name" value="ADENOSINE RECEPTOR, ISOFORM A"/>
    <property type="match status" value="1"/>
</dbReference>
<dbReference type="SMART" id="SM01381">
    <property type="entry name" value="7TM_GPCR_Srsx"/>
    <property type="match status" value="1"/>
</dbReference>
<evidence type="ECO:0000256" key="6">
    <source>
        <dbReference type="ARBA" id="ARBA00023136"/>
    </source>
</evidence>
<dbReference type="CDD" id="cd00637">
    <property type="entry name" value="7tm_classA_rhodopsin-like"/>
    <property type="match status" value="1"/>
</dbReference>
<feature type="transmembrane region" description="Helical" evidence="11">
    <location>
        <begin position="86"/>
        <end position="111"/>
    </location>
</feature>
<gene>
    <name evidence="13" type="ORF">pdam_00012036</name>
</gene>
<sequence>MEFNSTILGNHHSLGNNDCGNKDLINTSSLDGLSNTTLCQDFSLTTTDIVVAVSLCSILAIGGSLGNGLVLLVISRTTNLNNNCSVFIQNLAIADLLVTVVTIPLIISVITKGFVPICSWNGSLMLGAIVLGRCSATASLLILSSMSLDRYWAICHPIHHKVKMTSSKLRAVLVLIWLASLVVPIPEVVVPRQGRWSVVLKRVKNFGVACCYIAIVSSGIAIFVKVGCASLKIDDLHINVGGRQMHAEIRERNKKVAKTIALVVFVFSLCWLPVAIISTRYIEYNELHFWSALLGLANSALNPCIYFYRQKSYRHELKVALVAFFSVSS</sequence>
<evidence type="ECO:0000313" key="14">
    <source>
        <dbReference type="Proteomes" id="UP000275408"/>
    </source>
</evidence>
<protein>
    <recommendedName>
        <fullName evidence="12">G-protein coupled receptors family 1 profile domain-containing protein</fullName>
    </recommendedName>
</protein>
<reference evidence="13 14" key="1">
    <citation type="journal article" date="2018" name="Sci. Rep.">
        <title>Comparative analysis of the Pocillopora damicornis genome highlights role of immune system in coral evolution.</title>
        <authorList>
            <person name="Cunning R."/>
            <person name="Bay R.A."/>
            <person name="Gillette P."/>
            <person name="Baker A.C."/>
            <person name="Traylor-Knowles N."/>
        </authorList>
    </citation>
    <scope>NUCLEOTIDE SEQUENCE [LARGE SCALE GENOMIC DNA]</scope>
    <source>
        <strain evidence="13">RSMAS</strain>
        <tissue evidence="13">Whole animal</tissue>
    </source>
</reference>
<comment type="subcellular location">
    <subcellularLocation>
        <location evidence="1">Cell membrane</location>
        <topology evidence="1">Multi-pass membrane protein</topology>
    </subcellularLocation>
</comment>